<dbReference type="EMBL" id="BAAFGZ010000484">
    <property type="protein sequence ID" value="GAB0138764.1"/>
    <property type="molecule type" value="Genomic_DNA"/>
</dbReference>
<feature type="region of interest" description="Disordered" evidence="1">
    <location>
        <begin position="336"/>
        <end position="366"/>
    </location>
</feature>
<name>A0ABQ0CZ94_9HYPO</name>
<organism evidence="2 3">
    <name type="scientific">Epichloe bromicola</name>
    <dbReference type="NCBI Taxonomy" id="79588"/>
    <lineage>
        <taxon>Eukaryota</taxon>
        <taxon>Fungi</taxon>
        <taxon>Dikarya</taxon>
        <taxon>Ascomycota</taxon>
        <taxon>Pezizomycotina</taxon>
        <taxon>Sordariomycetes</taxon>
        <taxon>Hypocreomycetidae</taxon>
        <taxon>Hypocreales</taxon>
        <taxon>Clavicipitaceae</taxon>
        <taxon>Epichloe</taxon>
    </lineage>
</organism>
<evidence type="ECO:0000256" key="1">
    <source>
        <dbReference type="SAM" id="MobiDB-lite"/>
    </source>
</evidence>
<proteinExistence type="predicted"/>
<feature type="region of interest" description="Disordered" evidence="1">
    <location>
        <begin position="232"/>
        <end position="275"/>
    </location>
</feature>
<keyword evidence="3" id="KW-1185">Reference proteome</keyword>
<feature type="compositionally biased region" description="Polar residues" evidence="1">
    <location>
        <begin position="500"/>
        <end position="513"/>
    </location>
</feature>
<evidence type="ECO:0000313" key="2">
    <source>
        <dbReference type="EMBL" id="GAB0138764.1"/>
    </source>
</evidence>
<evidence type="ECO:0000313" key="3">
    <source>
        <dbReference type="Proteomes" id="UP001562357"/>
    </source>
</evidence>
<accession>A0ABQ0CZ94</accession>
<comment type="caution">
    <text evidence="2">The sequence shown here is derived from an EMBL/GenBank/DDBJ whole genome shotgun (WGS) entry which is preliminary data.</text>
</comment>
<feature type="compositionally biased region" description="Polar residues" evidence="1">
    <location>
        <begin position="232"/>
        <end position="264"/>
    </location>
</feature>
<protein>
    <submittedName>
        <fullName evidence="2">Uncharacterized protein</fullName>
    </submittedName>
</protein>
<feature type="compositionally biased region" description="Polar residues" evidence="1">
    <location>
        <begin position="427"/>
        <end position="441"/>
    </location>
</feature>
<feature type="compositionally biased region" description="Basic and acidic residues" evidence="1">
    <location>
        <begin position="862"/>
        <end position="886"/>
    </location>
</feature>
<feature type="region of interest" description="Disordered" evidence="1">
    <location>
        <begin position="132"/>
        <end position="175"/>
    </location>
</feature>
<feature type="region of interest" description="Disordered" evidence="1">
    <location>
        <begin position="427"/>
        <end position="536"/>
    </location>
</feature>
<sequence>MVSKTYTTRELIRMRQASASQELYNKLFDKLHKDHDLGEIFRMPPERALPLIEEETLAHNAEAKNTLQESSVRQLDGTDAEWKYRGRTESEHGEHQPIGAPPGLSAQKDEGFQRFYKAVVSPTHVRVTAGGRIVPNTRGSSSPTAKWSREKPGGEVPYMSRSASHGTYGDTSGIPLTTSIPHPAYGPFSPLVPGMFPNVHPSVAAGGHPPFAMMPWQMGMGMSNTMGMLHSSLSQVHRQANSSTKTSTECGTSEQQGDTGNSEGPNPVRVSPPEHFDHNRPFFFNGQWVMPPAGSFYPYSMASLPSFPLSGIGGPTVMPTRFAMPAMMHPAPVKLDQKTHPHAASSSSTPSNAGRSPMPVSSIRPSDITKKQIEVLRSSLRYFEDQLQYNKHQIDEKGMETQARMVRQHIQQFEKNLHAQLESEQPHYSTFEHQTDASGSTPREKGKNSTSTTANDLKSERDSSQSSMSQSVPVHGQSGKTHKDQESFITRRSLALKQVKSASAPVSTKITPESSEDSEPIKRSSTLPAGAALAPPFRPRANSTVSVPVPATFSMSSNSYTEENESAPPPAAEHITDSVEREEFAEKPYLVGHLSSGRRMEAGNANPAYTYGRDLTEDELRARHMYWGKAPHHLQKGLPKFDGKDFYPPSPVKSQPLASSPTAAAPSIALIPTGNTGPDYALAAPKTDLDPFRSLGKSIQRPSRSSLGITSHSEHIAGGNLPIESSVHTQQSLAIGPSPPVDRGYSEFRKALSQNAVSSTDVCKDKSSDDGEDGSNILFRGRKFMTAGGRHDVWQRVWKRNKTSATAVPGTVSSMTARGVLPNYAGHATASLTPAIANASISPKGSSSKLSISDNLSTTSRGTDKIEDRLPAMPRIKENKLKVADT</sequence>
<reference evidence="3" key="1">
    <citation type="submission" date="2024-06" db="EMBL/GenBank/DDBJ databases">
        <title>Draft Genome Sequences of Epichloe bromicola Strains Isolated from Elymus ciliaris.</title>
        <authorList>
            <consortium name="Epichloe bromicola genome sequencing consortium"/>
            <person name="Miura A."/>
            <person name="Imano S."/>
            <person name="Ashida A."/>
            <person name="Sato I."/>
            <person name="Chiba S."/>
            <person name="Tanaka A."/>
            <person name="Camagna M."/>
            <person name="Takemoto D."/>
        </authorList>
    </citation>
    <scope>NUCLEOTIDE SEQUENCE [LARGE SCALE GENOMIC DNA]</scope>
    <source>
        <strain evidence="3">DP</strain>
    </source>
</reference>
<feature type="compositionally biased region" description="Low complexity" evidence="1">
    <location>
        <begin position="342"/>
        <end position="351"/>
    </location>
</feature>
<feature type="compositionally biased region" description="Low complexity" evidence="1">
    <location>
        <begin position="841"/>
        <end position="857"/>
    </location>
</feature>
<feature type="region of interest" description="Disordered" evidence="1">
    <location>
        <begin position="841"/>
        <end position="886"/>
    </location>
</feature>
<dbReference type="Proteomes" id="UP001562357">
    <property type="component" value="Unassembled WGS sequence"/>
</dbReference>
<feature type="region of interest" description="Disordered" evidence="1">
    <location>
        <begin position="756"/>
        <end position="776"/>
    </location>
</feature>
<gene>
    <name evidence="2" type="primary">g6988</name>
    <name evidence="2" type="ORF">EsDP_00006988</name>
</gene>